<sequence>MLKPNGVLGMGPRDSYLCIGCQKPSQRRAAVLGCADMKVATWDDLGGLQNSIIRGGYYHSRVRIMQISQENGQNRTNTDTGKEREYKSRGFDSKKGQKSSPIKIMRIGDAQGGAWVLVAAKMEWQREEYHS</sequence>
<keyword evidence="3" id="KW-1185">Reference proteome</keyword>
<evidence type="ECO:0000313" key="2">
    <source>
        <dbReference type="EMBL" id="GJT68473.1"/>
    </source>
</evidence>
<reference evidence="2" key="2">
    <citation type="submission" date="2022-01" db="EMBL/GenBank/DDBJ databases">
        <authorList>
            <person name="Yamashiro T."/>
            <person name="Shiraishi A."/>
            <person name="Satake H."/>
            <person name="Nakayama K."/>
        </authorList>
    </citation>
    <scope>NUCLEOTIDE SEQUENCE</scope>
</reference>
<feature type="region of interest" description="Disordered" evidence="1">
    <location>
        <begin position="68"/>
        <end position="101"/>
    </location>
</feature>
<protein>
    <submittedName>
        <fullName evidence="2">Uncharacterized protein</fullName>
    </submittedName>
</protein>
<organism evidence="2 3">
    <name type="scientific">Tanacetum coccineum</name>
    <dbReference type="NCBI Taxonomy" id="301880"/>
    <lineage>
        <taxon>Eukaryota</taxon>
        <taxon>Viridiplantae</taxon>
        <taxon>Streptophyta</taxon>
        <taxon>Embryophyta</taxon>
        <taxon>Tracheophyta</taxon>
        <taxon>Spermatophyta</taxon>
        <taxon>Magnoliopsida</taxon>
        <taxon>eudicotyledons</taxon>
        <taxon>Gunneridae</taxon>
        <taxon>Pentapetalae</taxon>
        <taxon>asterids</taxon>
        <taxon>campanulids</taxon>
        <taxon>Asterales</taxon>
        <taxon>Asteraceae</taxon>
        <taxon>Asteroideae</taxon>
        <taxon>Anthemideae</taxon>
        <taxon>Anthemidinae</taxon>
        <taxon>Tanacetum</taxon>
    </lineage>
</organism>
<gene>
    <name evidence="2" type="ORF">Tco_1019953</name>
</gene>
<proteinExistence type="predicted"/>
<reference evidence="2" key="1">
    <citation type="journal article" date="2022" name="Int. J. Mol. Sci.">
        <title>Draft Genome of Tanacetum Coccineum: Genomic Comparison of Closely Related Tanacetum-Family Plants.</title>
        <authorList>
            <person name="Yamashiro T."/>
            <person name="Shiraishi A."/>
            <person name="Nakayama K."/>
            <person name="Satake H."/>
        </authorList>
    </citation>
    <scope>NUCLEOTIDE SEQUENCE</scope>
</reference>
<feature type="compositionally biased region" description="Basic and acidic residues" evidence="1">
    <location>
        <begin position="80"/>
        <end position="95"/>
    </location>
</feature>
<feature type="compositionally biased region" description="Polar residues" evidence="1">
    <location>
        <begin position="68"/>
        <end position="79"/>
    </location>
</feature>
<name>A0ABQ5FYM3_9ASTR</name>
<dbReference type="EMBL" id="BQNB010017902">
    <property type="protein sequence ID" value="GJT68473.1"/>
    <property type="molecule type" value="Genomic_DNA"/>
</dbReference>
<evidence type="ECO:0000256" key="1">
    <source>
        <dbReference type="SAM" id="MobiDB-lite"/>
    </source>
</evidence>
<comment type="caution">
    <text evidence="2">The sequence shown here is derived from an EMBL/GenBank/DDBJ whole genome shotgun (WGS) entry which is preliminary data.</text>
</comment>
<accession>A0ABQ5FYM3</accession>
<evidence type="ECO:0000313" key="3">
    <source>
        <dbReference type="Proteomes" id="UP001151760"/>
    </source>
</evidence>
<dbReference type="Proteomes" id="UP001151760">
    <property type="component" value="Unassembled WGS sequence"/>
</dbReference>